<dbReference type="InterPro" id="IPR002177">
    <property type="entry name" value="DPS_DNA-bd"/>
</dbReference>
<dbReference type="PIRSF" id="PIRSF005900">
    <property type="entry name" value="Dps"/>
    <property type="match status" value="1"/>
</dbReference>
<dbReference type="InterPro" id="IPR012347">
    <property type="entry name" value="Ferritin-like"/>
</dbReference>
<gene>
    <name evidence="4" type="ORF">EGY25_16230</name>
</gene>
<dbReference type="InterPro" id="IPR009078">
    <property type="entry name" value="Ferritin-like_SF"/>
</dbReference>
<dbReference type="PANTHER" id="PTHR42932">
    <property type="entry name" value="GENERAL STRESS PROTEIN 20U"/>
    <property type="match status" value="1"/>
</dbReference>
<sequence>MMVTAREKRLAPLRTPTGLSEEATRDISAALTTLLADTFALYIKTKNFHWHVSGPHFRDYHLLLDEQSAEILAMTDPMAERARKIGGTTLRSIGQIAKESRVADNDADYVDPLDMLAELRDDNGELIARMREVHDLCDEHNDIATASLLENWIDESEKRVWFLFESGRRGNV</sequence>
<dbReference type="OrthoDB" id="9797687at2"/>
<dbReference type="Pfam" id="PF00210">
    <property type="entry name" value="Ferritin"/>
    <property type="match status" value="1"/>
</dbReference>
<evidence type="ECO:0000256" key="2">
    <source>
        <dbReference type="RuleBase" id="RU003875"/>
    </source>
</evidence>
<dbReference type="Proteomes" id="UP000298216">
    <property type="component" value="Unassembled WGS sequence"/>
</dbReference>
<protein>
    <submittedName>
        <fullName evidence="4">DNA starvation/stationary phase protection protein</fullName>
    </submittedName>
</protein>
<dbReference type="Gene3D" id="1.20.1260.10">
    <property type="match status" value="1"/>
</dbReference>
<reference evidence="4 5" key="1">
    <citation type="submission" date="2019-03" db="EMBL/GenBank/DDBJ databases">
        <title>Draft genome of Brevundimonas sp. a heavy metal resistant soil bacteria.</title>
        <authorList>
            <person name="Soto J."/>
        </authorList>
    </citation>
    <scope>NUCLEOTIDE SEQUENCE [LARGE SCALE GENOMIC DNA]</scope>
    <source>
        <strain evidence="4 5">B-10</strain>
    </source>
</reference>
<dbReference type="SUPFAM" id="SSF47240">
    <property type="entry name" value="Ferritin-like"/>
    <property type="match status" value="1"/>
</dbReference>
<evidence type="ECO:0000313" key="4">
    <source>
        <dbReference type="EMBL" id="TFW11208.1"/>
    </source>
</evidence>
<dbReference type="EMBL" id="SPVH01000007">
    <property type="protein sequence ID" value="TFW11208.1"/>
    <property type="molecule type" value="Genomic_DNA"/>
</dbReference>
<evidence type="ECO:0000313" key="5">
    <source>
        <dbReference type="Proteomes" id="UP000298216"/>
    </source>
</evidence>
<name>A0A4Y9RV80_9CAUL</name>
<dbReference type="InterPro" id="IPR008331">
    <property type="entry name" value="Ferritin_DPS_dom"/>
</dbReference>
<proteinExistence type="inferred from homology"/>
<comment type="caution">
    <text evidence="4">The sequence shown here is derived from an EMBL/GenBank/DDBJ whole genome shotgun (WGS) entry which is preliminary data.</text>
</comment>
<dbReference type="PANTHER" id="PTHR42932:SF3">
    <property type="entry name" value="DNA PROTECTION DURING STARVATION PROTEIN"/>
    <property type="match status" value="1"/>
</dbReference>
<dbReference type="AlphaFoldDB" id="A0A4Y9RV80"/>
<evidence type="ECO:0000259" key="3">
    <source>
        <dbReference type="Pfam" id="PF00210"/>
    </source>
</evidence>
<dbReference type="PRINTS" id="PR01346">
    <property type="entry name" value="HELNAPAPROT"/>
</dbReference>
<feature type="domain" description="Ferritin/DPS" evidence="3">
    <location>
        <begin position="29"/>
        <end position="163"/>
    </location>
</feature>
<dbReference type="CDD" id="cd01043">
    <property type="entry name" value="DPS"/>
    <property type="match status" value="1"/>
</dbReference>
<dbReference type="GO" id="GO:0008199">
    <property type="term" value="F:ferric iron binding"/>
    <property type="evidence" value="ECO:0007669"/>
    <property type="project" value="InterPro"/>
</dbReference>
<keyword evidence="5" id="KW-1185">Reference proteome</keyword>
<accession>A0A4Y9RV80</accession>
<organism evidence="4 5">
    <name type="scientific">Brevundimonas intermedia</name>
    <dbReference type="NCBI Taxonomy" id="74315"/>
    <lineage>
        <taxon>Bacteria</taxon>
        <taxon>Pseudomonadati</taxon>
        <taxon>Pseudomonadota</taxon>
        <taxon>Alphaproteobacteria</taxon>
        <taxon>Caulobacterales</taxon>
        <taxon>Caulobacteraceae</taxon>
        <taxon>Brevundimonas</taxon>
    </lineage>
</organism>
<evidence type="ECO:0000256" key="1">
    <source>
        <dbReference type="ARBA" id="ARBA00009497"/>
    </source>
</evidence>
<comment type="similarity">
    <text evidence="1 2">Belongs to the Dps family.</text>
</comment>